<keyword evidence="16" id="KW-0732">Signal</keyword>
<dbReference type="GeneTree" id="ENSGT01030000234624"/>
<dbReference type="Ensembl" id="ENSCSET00000003293.1">
    <property type="protein sequence ID" value="ENSCSEP00000003248.1"/>
    <property type="gene ID" value="ENSCSEG00000002118.1"/>
</dbReference>
<keyword evidence="6 12" id="KW-0106">Calcium</keyword>
<dbReference type="FunFam" id="2.60.40.60:FF:000068">
    <property type="entry name" value="Desmoglein 1"/>
    <property type="match status" value="1"/>
</dbReference>
<evidence type="ECO:0000256" key="7">
    <source>
        <dbReference type="ARBA" id="ARBA00022889"/>
    </source>
</evidence>
<evidence type="ECO:0000256" key="6">
    <source>
        <dbReference type="ARBA" id="ARBA00022837"/>
    </source>
</evidence>
<dbReference type="SUPFAM" id="SSF49313">
    <property type="entry name" value="Cadherin-like"/>
    <property type="match status" value="5"/>
</dbReference>
<feature type="transmembrane region" description="Helical" evidence="15">
    <location>
        <begin position="699"/>
        <end position="716"/>
    </location>
</feature>
<accession>A0A3P8UJ51</accession>
<name>A0A3P8UJ51_CYNSE</name>
<dbReference type="InterPro" id="IPR002126">
    <property type="entry name" value="Cadherin-like_dom"/>
</dbReference>
<keyword evidence="9 15" id="KW-1133">Transmembrane helix</keyword>
<dbReference type="PANTHER" id="PTHR24025">
    <property type="entry name" value="DESMOGLEIN FAMILY MEMBER"/>
    <property type="match status" value="1"/>
</dbReference>
<evidence type="ECO:0000259" key="17">
    <source>
        <dbReference type="PROSITE" id="PS50268"/>
    </source>
</evidence>
<evidence type="ECO:0000256" key="9">
    <source>
        <dbReference type="ARBA" id="ARBA00022989"/>
    </source>
</evidence>
<evidence type="ECO:0000256" key="8">
    <source>
        <dbReference type="ARBA" id="ARBA00022949"/>
    </source>
</evidence>
<dbReference type="InterPro" id="IPR009122">
    <property type="entry name" value="Desmosomal_cadherin"/>
</dbReference>
<evidence type="ECO:0000256" key="2">
    <source>
        <dbReference type="ARBA" id="ARBA00022475"/>
    </source>
</evidence>
<feature type="transmembrane region" description="Helical" evidence="15">
    <location>
        <begin position="586"/>
        <end position="609"/>
    </location>
</feature>
<dbReference type="Pfam" id="PF00028">
    <property type="entry name" value="Cadherin"/>
    <property type="match status" value="2"/>
</dbReference>
<keyword evidence="4" id="KW-0479">Metal-binding</keyword>
<dbReference type="FunFam" id="2.60.40.60:FF:000011">
    <property type="entry name" value="Cadherin 1"/>
    <property type="match status" value="1"/>
</dbReference>
<proteinExistence type="predicted"/>
<evidence type="ECO:0000256" key="3">
    <source>
        <dbReference type="ARBA" id="ARBA00022692"/>
    </source>
</evidence>
<keyword evidence="7 13" id="KW-0130">Cell adhesion</keyword>
<dbReference type="InterPro" id="IPR050971">
    <property type="entry name" value="Cadherin-domain_protein"/>
</dbReference>
<feature type="domain" description="Cadherin" evidence="17">
    <location>
        <begin position="484"/>
        <end position="579"/>
    </location>
</feature>
<keyword evidence="11" id="KW-0325">Glycoprotein</keyword>
<sequence>PPLFASLTPLLLSFCHKVVVVVRTRAGASLVRTKREWVIPPKTLIENKDYTNEEYVARIRSDNEKDDRIHYSLEGVGASKYPFNVFIVDPITGYIRLTKKLDREEISHYNMSGVATYTDGTHAERKIDIRIKVLDENDNPPVFAKSQQGSVKELSPAGTSVMKIIATDADEPGNVNSKIFYSLVSQRPSDDLFQVAGDGTLYVKQPFLDREKTDEYTLIVKGQDLDGKPGGNTATSTVTVKVQDVNDNLPTLEKEGYEGDIQENTQNVEVMRIKAQDLDLEATDNWEAVFDIVKGNEAGYFSISTDPVTNEGILMLDKVLQKYMGVCAGSYSSTDITRYKTYPIKINVKNVPEGPSFSPKIKAIPISEGETTININDVIAHYPAIDEDTGKPAENVKYAKGLDPDNWLTIDPLTAEIKLNKMPDRESPYLVNGTYIAKVLCITDDLAGKTVTGTVAIQVEDFNDHCPTLSSELKTMCTPQDHVTVTATDEDASPNGAPFDFEIIPEGTQGKWRTEHNNDTSAILRLMENMWPGLYEVEVLVQDQQGKACPDPQKVKVQVCTCEDGIRCGKLGTKGQPSKGAELGPAAIGLLFLGLLTVFFTVIPLLLLLCQCGGAGGLPGGFAEMPFDTKSHLINYHTEGQGENTVRRRGSSLCFFTICQGSPTPGPKWATVKKSVLLIYFIQKESSHISLLLSFKDNLRFSFLSLYFNCSMFLLIQKMANGGENLAVKDNLLVYDYEGQGSTAGSVGCCSLLESENDLQFLDDLGPKFKKLAQVCQGKEIQPEFREEFIPVPKAKVTTNTETFVSAPVIPPQMPALPQLQPSVTKKEQTVIKETSQQSQMVKERVTTERGEMVNSGQVVLLQQQQQPVYYTTTPVMQPMHYIVQPQMSNTVLLAEAPAANMQGMVLVNSGQTAPAQGMVIQGQTMMSGGQYPGHGMVLVEGGGVQALGTNLIRAGNLSGSQAMVVVEDKVPAGSVKVLKEGQTTFIRGGTLPSTSQRVMVVGGTAGSGGQLVQEVGDLSRLRDLSGSQKVLYSKGSTTMGSQSNLVGSTATVVTTKPSTRKKVVHETREVVREKRVI</sequence>
<dbReference type="GO" id="GO:0055113">
    <property type="term" value="P:epiboly involved in gastrulation with mouth forming second"/>
    <property type="evidence" value="ECO:0007669"/>
    <property type="project" value="UniProtKB-ARBA"/>
</dbReference>
<keyword evidence="8" id="KW-0965">Cell junction</keyword>
<reference evidence="18" key="2">
    <citation type="submission" date="2025-08" db="UniProtKB">
        <authorList>
            <consortium name="Ensembl"/>
        </authorList>
    </citation>
    <scope>IDENTIFICATION</scope>
</reference>
<feature type="signal peptide" evidence="16">
    <location>
        <begin position="1"/>
        <end position="17"/>
    </location>
</feature>
<dbReference type="PRINTS" id="PR01818">
    <property type="entry name" value="DESMOCADHERN"/>
</dbReference>
<feature type="domain" description="Cadherin" evidence="17">
    <location>
        <begin position="62"/>
        <end position="143"/>
    </location>
</feature>
<keyword evidence="3 13" id="KW-0812">Transmembrane</keyword>
<keyword evidence="5" id="KW-0677">Repeat</keyword>
<dbReference type="GO" id="GO:0007156">
    <property type="term" value="P:homophilic cell adhesion via plasma membrane adhesion molecules"/>
    <property type="evidence" value="ECO:0007669"/>
    <property type="project" value="InterPro"/>
</dbReference>
<reference evidence="18" key="3">
    <citation type="submission" date="2025-09" db="UniProtKB">
        <authorList>
            <consortium name="Ensembl"/>
        </authorList>
    </citation>
    <scope>IDENTIFICATION</scope>
</reference>
<organism evidence="18 19">
    <name type="scientific">Cynoglossus semilaevis</name>
    <name type="common">Tongue sole</name>
    <dbReference type="NCBI Taxonomy" id="244447"/>
    <lineage>
        <taxon>Eukaryota</taxon>
        <taxon>Metazoa</taxon>
        <taxon>Chordata</taxon>
        <taxon>Craniata</taxon>
        <taxon>Vertebrata</taxon>
        <taxon>Euteleostomi</taxon>
        <taxon>Actinopterygii</taxon>
        <taxon>Neopterygii</taxon>
        <taxon>Teleostei</taxon>
        <taxon>Neoteleostei</taxon>
        <taxon>Acanthomorphata</taxon>
        <taxon>Carangaria</taxon>
        <taxon>Pleuronectiformes</taxon>
        <taxon>Pleuronectoidei</taxon>
        <taxon>Cynoglossidae</taxon>
        <taxon>Cynoglossinae</taxon>
        <taxon>Cynoglossus</taxon>
    </lineage>
</organism>
<dbReference type="Gene3D" id="2.60.40.60">
    <property type="entry name" value="Cadherins"/>
    <property type="match status" value="5"/>
</dbReference>
<dbReference type="Gene3D" id="4.10.900.10">
    <property type="entry name" value="TCF3-CBD (Catenin binding domain)"/>
    <property type="match status" value="1"/>
</dbReference>
<dbReference type="PROSITE" id="PS00232">
    <property type="entry name" value="CADHERIN_1"/>
    <property type="match status" value="2"/>
</dbReference>
<keyword evidence="10 15" id="KW-0472">Membrane</keyword>
<dbReference type="SMART" id="SM00112">
    <property type="entry name" value="CA"/>
    <property type="match status" value="3"/>
</dbReference>
<evidence type="ECO:0000256" key="12">
    <source>
        <dbReference type="PROSITE-ProRule" id="PRU00043"/>
    </source>
</evidence>
<keyword evidence="19" id="KW-1185">Reference proteome</keyword>
<evidence type="ECO:0000313" key="18">
    <source>
        <dbReference type="Ensembl" id="ENSCSEP00000003248.1"/>
    </source>
</evidence>
<dbReference type="InterPro" id="IPR020894">
    <property type="entry name" value="Cadherin_CS"/>
</dbReference>
<dbReference type="PROSITE" id="PS50268">
    <property type="entry name" value="CADHERIN_2"/>
    <property type="match status" value="5"/>
</dbReference>
<evidence type="ECO:0000256" key="16">
    <source>
        <dbReference type="SAM" id="SignalP"/>
    </source>
</evidence>
<dbReference type="GO" id="GO:0005509">
    <property type="term" value="F:calcium ion binding"/>
    <property type="evidence" value="ECO:0007669"/>
    <property type="project" value="UniProtKB-UniRule"/>
</dbReference>
<keyword evidence="2" id="KW-1003">Cell membrane</keyword>
<evidence type="ECO:0000256" key="14">
    <source>
        <dbReference type="RuleBase" id="RU004358"/>
    </source>
</evidence>
<feature type="domain" description="Cadherin" evidence="17">
    <location>
        <begin position="253"/>
        <end position="357"/>
    </location>
</feature>
<dbReference type="GO" id="GO:0045216">
    <property type="term" value="P:cell-cell junction organization"/>
    <property type="evidence" value="ECO:0007669"/>
    <property type="project" value="UniProtKB-ARBA"/>
</dbReference>
<gene>
    <name evidence="18" type="primary">DSG2</name>
</gene>
<dbReference type="GO" id="GO:0030057">
    <property type="term" value="C:desmosome"/>
    <property type="evidence" value="ECO:0007669"/>
    <property type="project" value="UniProtKB-SubCell"/>
</dbReference>
<dbReference type="PRINTS" id="PR00205">
    <property type="entry name" value="CADHERIN"/>
</dbReference>
<evidence type="ECO:0000256" key="13">
    <source>
        <dbReference type="RuleBase" id="RU003318"/>
    </source>
</evidence>
<dbReference type="PANTHER" id="PTHR24025:SF29">
    <property type="entry name" value="DESMOGLEIN-2-LIKE-RELATED"/>
    <property type="match status" value="1"/>
</dbReference>
<dbReference type="FunFam" id="2.60.40.60:FF:000074">
    <property type="entry name" value="Desmoglein 4"/>
    <property type="match status" value="1"/>
</dbReference>
<dbReference type="AlphaFoldDB" id="A0A3P8UJ51"/>
<comment type="function">
    <text evidence="14">A component of desmosome cell-cell junctions which are required for positive regulation of cellular adhesion. Involved in the interaction of plaque proteins and intermediate filaments mediating cell-cell adhesion.</text>
</comment>
<dbReference type="Pfam" id="PF01049">
    <property type="entry name" value="CADH_Y-type_LIR"/>
    <property type="match status" value="1"/>
</dbReference>
<evidence type="ECO:0000256" key="5">
    <source>
        <dbReference type="ARBA" id="ARBA00022737"/>
    </source>
</evidence>
<feature type="chain" id="PRO_5017991627" evidence="16">
    <location>
        <begin position="18"/>
        <end position="1078"/>
    </location>
</feature>
<dbReference type="FunFam" id="2.60.40.60:FF:000031">
    <property type="entry name" value="Cadherin 3"/>
    <property type="match status" value="1"/>
</dbReference>
<evidence type="ECO:0000256" key="4">
    <source>
        <dbReference type="ARBA" id="ARBA00022723"/>
    </source>
</evidence>
<dbReference type="GO" id="GO:0005886">
    <property type="term" value="C:plasma membrane"/>
    <property type="evidence" value="ECO:0007669"/>
    <property type="project" value="UniProtKB-SubCell"/>
</dbReference>
<evidence type="ECO:0000256" key="11">
    <source>
        <dbReference type="ARBA" id="ARBA00023180"/>
    </source>
</evidence>
<evidence type="ECO:0000256" key="10">
    <source>
        <dbReference type="ARBA" id="ARBA00023136"/>
    </source>
</evidence>
<dbReference type="Proteomes" id="UP000265120">
    <property type="component" value="Chromosome 2"/>
</dbReference>
<evidence type="ECO:0000313" key="19">
    <source>
        <dbReference type="Proteomes" id="UP000265120"/>
    </source>
</evidence>
<protein>
    <submittedName>
        <fullName evidence="18">Desmoglein 2</fullName>
    </submittedName>
</protein>
<comment type="subcellular location">
    <subcellularLocation>
        <location evidence="1">Cell junction</location>
        <location evidence="1">Desmosome</location>
    </subcellularLocation>
    <subcellularLocation>
        <location evidence="13">Cell membrane</location>
        <topology evidence="13">Single-pass type I membrane protein</topology>
    </subcellularLocation>
</comment>
<evidence type="ECO:0000256" key="15">
    <source>
        <dbReference type="SAM" id="Phobius"/>
    </source>
</evidence>
<feature type="domain" description="Cadherin" evidence="17">
    <location>
        <begin position="358"/>
        <end position="469"/>
    </location>
</feature>
<reference evidence="18 19" key="1">
    <citation type="journal article" date="2014" name="Nat. Genet.">
        <title>Whole-genome sequence of a flatfish provides insights into ZW sex chromosome evolution and adaptation to a benthic lifestyle.</title>
        <authorList>
            <person name="Chen S."/>
            <person name="Zhang G."/>
            <person name="Shao C."/>
            <person name="Huang Q."/>
            <person name="Liu G."/>
            <person name="Zhang P."/>
            <person name="Song W."/>
            <person name="An N."/>
            <person name="Chalopin D."/>
            <person name="Volff J.N."/>
            <person name="Hong Y."/>
            <person name="Li Q."/>
            <person name="Sha Z."/>
            <person name="Zhou H."/>
            <person name="Xie M."/>
            <person name="Yu Q."/>
            <person name="Liu Y."/>
            <person name="Xiang H."/>
            <person name="Wang N."/>
            <person name="Wu K."/>
            <person name="Yang C."/>
            <person name="Zhou Q."/>
            <person name="Liao X."/>
            <person name="Yang L."/>
            <person name="Hu Q."/>
            <person name="Zhang J."/>
            <person name="Meng L."/>
            <person name="Jin L."/>
            <person name="Tian Y."/>
            <person name="Lian J."/>
            <person name="Yang J."/>
            <person name="Miao G."/>
            <person name="Liu S."/>
            <person name="Liang Z."/>
            <person name="Yan F."/>
            <person name="Li Y."/>
            <person name="Sun B."/>
            <person name="Zhang H."/>
            <person name="Zhang J."/>
            <person name="Zhu Y."/>
            <person name="Du M."/>
            <person name="Zhao Y."/>
            <person name="Schartl M."/>
            <person name="Tang Q."/>
            <person name="Wang J."/>
        </authorList>
    </citation>
    <scope>NUCLEOTIDE SEQUENCE</scope>
</reference>
<dbReference type="InterPro" id="IPR000233">
    <property type="entry name" value="Cadherin_Y-type_LIR"/>
</dbReference>
<feature type="domain" description="Cadherin" evidence="17">
    <location>
        <begin position="143"/>
        <end position="252"/>
    </location>
</feature>
<dbReference type="CDD" id="cd11304">
    <property type="entry name" value="Cadherin_repeat"/>
    <property type="match status" value="3"/>
</dbReference>
<dbReference type="InterPro" id="IPR027397">
    <property type="entry name" value="Catenin-bd_sf"/>
</dbReference>
<evidence type="ECO:0000256" key="1">
    <source>
        <dbReference type="ARBA" id="ARBA00004568"/>
    </source>
</evidence>
<dbReference type="InterPro" id="IPR015919">
    <property type="entry name" value="Cadherin-like_sf"/>
</dbReference>